<dbReference type="KEGG" id="kng:KNAG_0H02510"/>
<evidence type="ECO:0000259" key="8">
    <source>
        <dbReference type="Pfam" id="PF02714"/>
    </source>
</evidence>
<dbReference type="AlphaFoldDB" id="J7S9R8"/>
<feature type="transmembrane region" description="Helical" evidence="7">
    <location>
        <begin position="466"/>
        <end position="488"/>
    </location>
</feature>
<evidence type="ECO:0000256" key="1">
    <source>
        <dbReference type="ARBA" id="ARBA00004141"/>
    </source>
</evidence>
<feature type="transmembrane region" description="Helical" evidence="7">
    <location>
        <begin position="741"/>
        <end position="761"/>
    </location>
</feature>
<feature type="transmembrane region" description="Helical" evidence="7">
    <location>
        <begin position="144"/>
        <end position="166"/>
    </location>
</feature>
<evidence type="ECO:0000259" key="9">
    <source>
        <dbReference type="Pfam" id="PF13967"/>
    </source>
</evidence>
<dbReference type="GO" id="GO:0005886">
    <property type="term" value="C:plasma membrane"/>
    <property type="evidence" value="ECO:0007669"/>
    <property type="project" value="TreeGrafter"/>
</dbReference>
<keyword evidence="4 7" id="KW-0812">Transmembrane</keyword>
<feature type="domain" description="CSC1/OSCA1-like 7TM region" evidence="8">
    <location>
        <begin position="464"/>
        <end position="735"/>
    </location>
</feature>
<dbReference type="GeneID" id="34527398"/>
<protein>
    <recommendedName>
        <fullName evidence="12">CSC1/OSCA1-like 7TM region domain-containing protein</fullName>
    </recommendedName>
</protein>
<feature type="transmembrane region" description="Helical" evidence="7">
    <location>
        <begin position="649"/>
        <end position="670"/>
    </location>
</feature>
<dbReference type="OMA" id="QKWFFAF"/>
<comment type="similarity">
    <text evidence="2">Belongs to the CSC1 (TC 1.A.17) family.</text>
</comment>
<dbReference type="eggNOG" id="KOG1134">
    <property type="taxonomic scope" value="Eukaryota"/>
</dbReference>
<feature type="transmembrane region" description="Helical" evidence="7">
    <location>
        <begin position="676"/>
        <end position="696"/>
    </location>
</feature>
<dbReference type="InterPro" id="IPR003864">
    <property type="entry name" value="CSC1/OSCA1-like_7TM"/>
</dbReference>
<comment type="subcellular location">
    <subcellularLocation>
        <location evidence="1">Membrane</location>
        <topology evidence="1">Multi-pass membrane protein</topology>
    </subcellularLocation>
</comment>
<dbReference type="RefSeq" id="XP_022465911.1">
    <property type="nucleotide sequence ID" value="XM_022609523.1"/>
</dbReference>
<evidence type="ECO:0000256" key="6">
    <source>
        <dbReference type="ARBA" id="ARBA00023136"/>
    </source>
</evidence>
<reference evidence="11" key="2">
    <citation type="submission" date="2012-08" db="EMBL/GenBank/DDBJ databases">
        <title>Genome sequence of Kazachstania naganishii.</title>
        <authorList>
            <person name="Gordon J.L."/>
            <person name="Armisen D."/>
            <person name="Proux-Wera E."/>
            <person name="OhEigeartaigh S.S."/>
            <person name="Byrne K.P."/>
            <person name="Wolfe K.H."/>
        </authorList>
    </citation>
    <scope>NUCLEOTIDE SEQUENCE [LARGE SCALE GENOMIC DNA]</scope>
    <source>
        <strain evidence="11">ATCC MYA-139 / BCRC 22969 / CBS 8797 / CCRC 22969 / KCTC 17520 / NBRC 10181 / NCYC 3082</strain>
    </source>
</reference>
<evidence type="ECO:0000256" key="5">
    <source>
        <dbReference type="ARBA" id="ARBA00022989"/>
    </source>
</evidence>
<feature type="transmembrane region" description="Helical" evidence="7">
    <location>
        <begin position="186"/>
        <end position="205"/>
    </location>
</feature>
<dbReference type="InterPro" id="IPR032880">
    <property type="entry name" value="CSC1/OSCA1-like_N"/>
</dbReference>
<keyword evidence="11" id="KW-1185">Reference proteome</keyword>
<dbReference type="GO" id="GO:0005227">
    <property type="term" value="F:calcium-activated cation channel activity"/>
    <property type="evidence" value="ECO:0007669"/>
    <property type="project" value="InterPro"/>
</dbReference>
<feature type="transmembrane region" description="Helical" evidence="7">
    <location>
        <begin position="71"/>
        <end position="96"/>
    </location>
</feature>
<dbReference type="Pfam" id="PF02714">
    <property type="entry name" value="RSN1_7TM"/>
    <property type="match status" value="1"/>
</dbReference>
<dbReference type="OrthoDB" id="1076608at2759"/>
<name>J7S9R8_HUIN7</name>
<evidence type="ECO:0000256" key="2">
    <source>
        <dbReference type="ARBA" id="ARBA00007779"/>
    </source>
</evidence>
<dbReference type="PANTHER" id="PTHR13018:SF20">
    <property type="entry name" value="SPORULATION-SPECIFIC PROTEIN 75"/>
    <property type="match status" value="1"/>
</dbReference>
<dbReference type="InterPro" id="IPR045122">
    <property type="entry name" value="Csc1-like"/>
</dbReference>
<gene>
    <name evidence="10" type="primary">KNAG0H02510</name>
    <name evidence="10" type="ordered locus">KNAG_0H02510</name>
</gene>
<dbReference type="EMBL" id="HE978321">
    <property type="protein sequence ID" value="CCK71666.1"/>
    <property type="molecule type" value="Genomic_DNA"/>
</dbReference>
<evidence type="ECO:0000256" key="3">
    <source>
        <dbReference type="ARBA" id="ARBA00022448"/>
    </source>
</evidence>
<dbReference type="PANTHER" id="PTHR13018">
    <property type="entry name" value="PROBABLE MEMBRANE PROTEIN DUF221-RELATED"/>
    <property type="match status" value="1"/>
</dbReference>
<feature type="domain" description="CSC1/OSCA1-like N-terminal transmembrane" evidence="9">
    <location>
        <begin position="71"/>
        <end position="208"/>
    </location>
</feature>
<keyword evidence="5 7" id="KW-1133">Transmembrane helix</keyword>
<feature type="transmembrane region" description="Helical" evidence="7">
    <location>
        <begin position="508"/>
        <end position="532"/>
    </location>
</feature>
<accession>J7S9R8</accession>
<feature type="transmembrane region" description="Helical" evidence="7">
    <location>
        <begin position="553"/>
        <end position="577"/>
    </location>
</feature>
<evidence type="ECO:0000313" key="11">
    <source>
        <dbReference type="Proteomes" id="UP000006310"/>
    </source>
</evidence>
<evidence type="ECO:0000313" key="10">
    <source>
        <dbReference type="EMBL" id="CCK71666.1"/>
    </source>
</evidence>
<evidence type="ECO:0000256" key="7">
    <source>
        <dbReference type="SAM" id="Phobius"/>
    </source>
</evidence>
<reference evidence="10 11" key="1">
    <citation type="journal article" date="2011" name="Proc. Natl. Acad. Sci. U.S.A.">
        <title>Evolutionary erosion of yeast sex chromosomes by mating-type switching accidents.</title>
        <authorList>
            <person name="Gordon J.L."/>
            <person name="Armisen D."/>
            <person name="Proux-Wera E."/>
            <person name="Oheigeartaigh S.S."/>
            <person name="Byrne K.P."/>
            <person name="Wolfe K.H."/>
        </authorList>
    </citation>
    <scope>NUCLEOTIDE SEQUENCE [LARGE SCALE GENOMIC DNA]</scope>
    <source>
        <strain evidence="11">ATCC MYA-139 / BCRC 22969 / CBS 8797 / CCRC 22969 / KCTC 17520 / NBRC 10181 / NCYC 3082</strain>
    </source>
</reference>
<proteinExistence type="inferred from homology"/>
<organism evidence="10 11">
    <name type="scientific">Huiozyma naganishii (strain ATCC MYA-139 / BCRC 22969 / CBS 8797 / KCTC 17520 / NBRC 10181 / NCYC 3082 / Yp74L-3)</name>
    <name type="common">Yeast</name>
    <name type="synonym">Kazachstania naganishii</name>
    <dbReference type="NCBI Taxonomy" id="1071383"/>
    <lineage>
        <taxon>Eukaryota</taxon>
        <taxon>Fungi</taxon>
        <taxon>Dikarya</taxon>
        <taxon>Ascomycota</taxon>
        <taxon>Saccharomycotina</taxon>
        <taxon>Saccharomycetes</taxon>
        <taxon>Saccharomycetales</taxon>
        <taxon>Saccharomycetaceae</taxon>
        <taxon>Huiozyma</taxon>
    </lineage>
</organism>
<keyword evidence="3" id="KW-0813">Transport</keyword>
<evidence type="ECO:0000256" key="4">
    <source>
        <dbReference type="ARBA" id="ARBA00022692"/>
    </source>
</evidence>
<dbReference type="HOGENOM" id="CLU_002458_2_0_1"/>
<feature type="transmembrane region" description="Helical" evidence="7">
    <location>
        <begin position="716"/>
        <end position="735"/>
    </location>
</feature>
<dbReference type="Proteomes" id="UP000006310">
    <property type="component" value="Chromosome 8"/>
</dbReference>
<keyword evidence="6 7" id="KW-0472">Membrane</keyword>
<dbReference type="Pfam" id="PF13967">
    <property type="entry name" value="RSN1_TM"/>
    <property type="match status" value="1"/>
</dbReference>
<evidence type="ECO:0008006" key="12">
    <source>
        <dbReference type="Google" id="ProtNLM"/>
    </source>
</evidence>
<dbReference type="GO" id="GO:0030476">
    <property type="term" value="P:ascospore wall assembly"/>
    <property type="evidence" value="ECO:0007669"/>
    <property type="project" value="EnsemblFungi"/>
</dbReference>
<sequence>MINPSNLFTFQFQAVEHQSQTPQEFFLSLTHSQFDPDNNIKKFTKEILSAFATSARVGAAHREIGISFERFLYGILLSLGYLVFQTLLFLLLRIIFKRLYQGKRVLNPEGFKSNWLKTIITADIESYKESCGLDAYLMLRFLKFLAFFSFTTSIVNLPVLLPIHYISGSDSTSLDRLNMSNIDSKVMVIHLIMCIFLVSWFFALLHSELKITTSCIKKEINKGRYQHILFLDNVILNKRELIEKFQIMGNIEGVCYIPKDYKKIYLIWKKMRHLEHQLEKITLEVYLEQFFSERMKDISGSNKFNNIFKSTNRKLKFNFNKYVFQMKTLVDRSKWRFFRIHGANKGSIYRLPLSFRFKKRSFLKDRMELLPKKIEEYHKVVKELIKRREYLEKKNNPNFVSSRYFYNKAFIEFDSAITCHLFAQLLNNNQNDVKLVVGPDPQDIIWSNVSAESTILKWIRGGIARIFGVLIIVGWIIPVGLIGLLSQIPYLAYLILIPNSSEFRSEVVYNLVIIIFPVVSLIFLTECAPYIFRLLSYLKGCRTGSEIEVDTQKWFFAFLFVHLFLVVTISSGVSFVIENLINNPTTVPSILAAELPKSSNFFCSFILMRGMAYCGGNLIRIGELFIEVFYYKLCLYTPHKRLERLRKSLYFQWGSVYPIFSVLGCITVIYSVIAPLILPLACVSFILVYYSFKYLFEYQYSYSNSSETFGKLYPQALMQLYAGIYFLEVCLLGLFVVSNQYIVSIAMILLFVVTIITHAKFASLFLCGFQQVDYTCQKSGFDSSKLPSFQLNCNVISKYQLPMVTFDRNIKKLWIPCDSKGLVHSFQMQMQNQFGLILDIDRCFIDDEGDIYLHI</sequence>